<comment type="caution">
    <text evidence="10">The sequence shown here is derived from an EMBL/GenBank/DDBJ whole genome shotgun (WGS) entry which is preliminary data.</text>
</comment>
<dbReference type="GO" id="GO:0008170">
    <property type="term" value="F:N-methyltransferase activity"/>
    <property type="evidence" value="ECO:0007669"/>
    <property type="project" value="InterPro"/>
</dbReference>
<dbReference type="PANTHER" id="PTHR42933:SF3">
    <property type="entry name" value="TYPE I RESTRICTION ENZYME MJAVIII METHYLASE SUBUNIT"/>
    <property type="match status" value="1"/>
</dbReference>
<dbReference type="PRINTS" id="PR00507">
    <property type="entry name" value="N12N6MTFRASE"/>
</dbReference>
<feature type="coiled-coil region" evidence="8">
    <location>
        <begin position="456"/>
        <end position="483"/>
    </location>
</feature>
<keyword evidence="8" id="KW-0175">Coiled coil</keyword>
<evidence type="ECO:0000259" key="9">
    <source>
        <dbReference type="Pfam" id="PF02384"/>
    </source>
</evidence>
<feature type="domain" description="DNA methylase adenine-specific" evidence="9">
    <location>
        <begin position="164"/>
        <end position="448"/>
    </location>
</feature>
<evidence type="ECO:0000313" key="11">
    <source>
        <dbReference type="Proteomes" id="UP000284006"/>
    </source>
</evidence>
<dbReference type="GO" id="GO:0009307">
    <property type="term" value="P:DNA restriction-modification system"/>
    <property type="evidence" value="ECO:0007669"/>
    <property type="project" value="UniProtKB-KW"/>
</dbReference>
<accession>A0A418XTD9</accession>
<dbReference type="EMBL" id="QYUP01000111">
    <property type="protein sequence ID" value="RJG15902.1"/>
    <property type="molecule type" value="Genomic_DNA"/>
</dbReference>
<keyword evidence="11" id="KW-1185">Reference proteome</keyword>
<evidence type="ECO:0000256" key="2">
    <source>
        <dbReference type="ARBA" id="ARBA00011900"/>
    </source>
</evidence>
<dbReference type="InterPro" id="IPR051537">
    <property type="entry name" value="DNA_Adenine_Mtase"/>
</dbReference>
<evidence type="ECO:0000256" key="5">
    <source>
        <dbReference type="ARBA" id="ARBA00022691"/>
    </source>
</evidence>
<gene>
    <name evidence="10" type="ORF">D3872_11895</name>
</gene>
<sequence>MPAKPFSSIAAPMAKTSRKDASANIADVLAMMRHSFSTSDSVRHMLALVVLRWLADSRRSGFDLPFPLDLPPDLLYHVPLMQADDLPDWLDRMLRELELCNADELGGVFQHLNFRSPRFMFSQQDRGILGKAIDLLWMKDRHGCSWALLLAALETARKALVANSGAPELNTPDSIAALVAALGRPDSGDWVYDPACGTGQLLAQASQCVAREERRHWCLSADERNPTAWMLAKLSVLSQGLSSRNIRRADVLRADYFTEHDDVEGLYDVVISHFPWSRKGWRHEDAPPDPHHRFRAGLPPKNNADFAYLLHMAFALRPAAGRMVAVVSTGVLSRTGTEGRIRMRLLARNLVDGVIALPDKMFQCTSAAAAILLLRTDRAPRQDVVFVDARGMAASAKGANVLSAEAVQEIAGIYSKRAPVDGRAALVSPDRIADNGHSLNVALYVVQAVEGESHDLHEVRARRHELREQLKNLNARIDELLAPHPHGPAAAGLEQA</sequence>
<evidence type="ECO:0000256" key="6">
    <source>
        <dbReference type="ARBA" id="ARBA00022747"/>
    </source>
</evidence>
<dbReference type="OrthoDB" id="9784823at2"/>
<dbReference type="EC" id="2.1.1.72" evidence="2"/>
<evidence type="ECO:0000256" key="1">
    <source>
        <dbReference type="ARBA" id="ARBA00006594"/>
    </source>
</evidence>
<keyword evidence="4" id="KW-0808">Transferase</keyword>
<dbReference type="AlphaFoldDB" id="A0A418XTD9"/>
<reference evidence="10 11" key="1">
    <citation type="submission" date="2018-09" db="EMBL/GenBank/DDBJ databases">
        <authorList>
            <person name="Zhu H."/>
        </authorList>
    </citation>
    <scope>NUCLEOTIDE SEQUENCE [LARGE SCALE GENOMIC DNA]</scope>
    <source>
        <strain evidence="10 11">K1S02-61</strain>
    </source>
</reference>
<evidence type="ECO:0000256" key="3">
    <source>
        <dbReference type="ARBA" id="ARBA00022603"/>
    </source>
</evidence>
<comment type="catalytic activity">
    <reaction evidence="7">
        <text>a 2'-deoxyadenosine in DNA + S-adenosyl-L-methionine = an N(6)-methyl-2'-deoxyadenosine in DNA + S-adenosyl-L-homocysteine + H(+)</text>
        <dbReference type="Rhea" id="RHEA:15197"/>
        <dbReference type="Rhea" id="RHEA-COMP:12418"/>
        <dbReference type="Rhea" id="RHEA-COMP:12419"/>
        <dbReference type="ChEBI" id="CHEBI:15378"/>
        <dbReference type="ChEBI" id="CHEBI:57856"/>
        <dbReference type="ChEBI" id="CHEBI:59789"/>
        <dbReference type="ChEBI" id="CHEBI:90615"/>
        <dbReference type="ChEBI" id="CHEBI:90616"/>
        <dbReference type="EC" id="2.1.1.72"/>
    </reaction>
</comment>
<organism evidence="10 11">
    <name type="scientific">Massilia cavernae</name>
    <dbReference type="NCBI Taxonomy" id="2320864"/>
    <lineage>
        <taxon>Bacteria</taxon>
        <taxon>Pseudomonadati</taxon>
        <taxon>Pseudomonadota</taxon>
        <taxon>Betaproteobacteria</taxon>
        <taxon>Burkholderiales</taxon>
        <taxon>Oxalobacteraceae</taxon>
        <taxon>Telluria group</taxon>
        <taxon>Massilia</taxon>
    </lineage>
</organism>
<dbReference type="GO" id="GO:0009007">
    <property type="term" value="F:site-specific DNA-methyltransferase (adenine-specific) activity"/>
    <property type="evidence" value="ECO:0007669"/>
    <property type="project" value="UniProtKB-EC"/>
</dbReference>
<evidence type="ECO:0000313" key="10">
    <source>
        <dbReference type="EMBL" id="RJG15902.1"/>
    </source>
</evidence>
<proteinExistence type="inferred from homology"/>
<dbReference type="Pfam" id="PF02384">
    <property type="entry name" value="N6_Mtase"/>
    <property type="match status" value="1"/>
</dbReference>
<dbReference type="InterPro" id="IPR029063">
    <property type="entry name" value="SAM-dependent_MTases_sf"/>
</dbReference>
<name>A0A418XTD9_9BURK</name>
<keyword evidence="6" id="KW-0680">Restriction system</keyword>
<comment type="similarity">
    <text evidence="1">Belongs to the N(4)/N(6)-methyltransferase family.</text>
</comment>
<dbReference type="InterPro" id="IPR003356">
    <property type="entry name" value="DNA_methylase_A-5"/>
</dbReference>
<dbReference type="GO" id="GO:0003677">
    <property type="term" value="F:DNA binding"/>
    <property type="evidence" value="ECO:0007669"/>
    <property type="project" value="InterPro"/>
</dbReference>
<keyword evidence="3" id="KW-0489">Methyltransferase</keyword>
<evidence type="ECO:0000256" key="8">
    <source>
        <dbReference type="SAM" id="Coils"/>
    </source>
</evidence>
<dbReference type="Proteomes" id="UP000284006">
    <property type="component" value="Unassembled WGS sequence"/>
</dbReference>
<protein>
    <recommendedName>
        <fullName evidence="2">site-specific DNA-methyltransferase (adenine-specific)</fullName>
        <ecNumber evidence="2">2.1.1.72</ecNumber>
    </recommendedName>
</protein>
<dbReference type="SUPFAM" id="SSF53335">
    <property type="entry name" value="S-adenosyl-L-methionine-dependent methyltransferases"/>
    <property type="match status" value="1"/>
</dbReference>
<dbReference type="PANTHER" id="PTHR42933">
    <property type="entry name" value="SLR6095 PROTEIN"/>
    <property type="match status" value="1"/>
</dbReference>
<evidence type="ECO:0000256" key="7">
    <source>
        <dbReference type="ARBA" id="ARBA00047942"/>
    </source>
</evidence>
<evidence type="ECO:0000256" key="4">
    <source>
        <dbReference type="ARBA" id="ARBA00022679"/>
    </source>
</evidence>
<keyword evidence="5" id="KW-0949">S-adenosyl-L-methionine</keyword>
<dbReference type="Gene3D" id="3.40.50.150">
    <property type="entry name" value="Vaccinia Virus protein VP39"/>
    <property type="match status" value="1"/>
</dbReference>
<dbReference type="GO" id="GO:0032259">
    <property type="term" value="P:methylation"/>
    <property type="evidence" value="ECO:0007669"/>
    <property type="project" value="UniProtKB-KW"/>
</dbReference>